<evidence type="ECO:0000256" key="1">
    <source>
        <dbReference type="SAM" id="MobiDB-lite"/>
    </source>
</evidence>
<dbReference type="EMBL" id="JAXCEI010000003">
    <property type="protein sequence ID" value="MFA1538594.1"/>
    <property type="molecule type" value="Genomic_DNA"/>
</dbReference>
<comment type="caution">
    <text evidence="2">The sequence shown here is derived from an EMBL/GenBank/DDBJ whole genome shotgun (WGS) entry which is preliminary data.</text>
</comment>
<organism evidence="2 3">
    <name type="scientific">Actinomadura monticuli</name>
    <dbReference type="NCBI Taxonomy" id="3097367"/>
    <lineage>
        <taxon>Bacteria</taxon>
        <taxon>Bacillati</taxon>
        <taxon>Actinomycetota</taxon>
        <taxon>Actinomycetes</taxon>
        <taxon>Streptosporangiales</taxon>
        <taxon>Thermomonosporaceae</taxon>
        <taxon>Actinomadura</taxon>
    </lineage>
</organism>
<feature type="compositionally biased region" description="Low complexity" evidence="1">
    <location>
        <begin position="154"/>
        <end position="167"/>
    </location>
</feature>
<dbReference type="Proteomes" id="UP001569963">
    <property type="component" value="Unassembled WGS sequence"/>
</dbReference>
<dbReference type="InterPro" id="IPR036390">
    <property type="entry name" value="WH_DNA-bd_sf"/>
</dbReference>
<evidence type="ECO:0008006" key="4">
    <source>
        <dbReference type="Google" id="ProtNLM"/>
    </source>
</evidence>
<sequence length="335" mass="36630">MAQTIFFMPPARRFTRIPNDIDTDKRLSMNAIGVLKHVLSKPKDWEVSADYLTKALPIGRDAAREALKLLEKCGYARQERNRVRGRFVSRWSFHYPALTIEDIESPRLETSAGNPSLKTSAGSPALVSRALHKTVDQDGHEDGQPPAAAGGGASASAGESCGGSSRSQGRKGDASVLDEGPERKRKTHTLETDKPLILAALDKHKRGETLKPEEVALIGWASYCDHFENKVAAYATTRRKLMPVFTETAKEDGTTAEELMFAVDAWIGNPRVTVRTSAGSFRAFGLEALQEGRAKRSVAVSGPPERGLGIRHQASRDNFDAAISQMSEQQLAEYL</sequence>
<proteinExistence type="predicted"/>
<name>A0ABV4Q7U1_9ACTN</name>
<accession>A0ABV4Q7U1</accession>
<evidence type="ECO:0000313" key="3">
    <source>
        <dbReference type="Proteomes" id="UP001569963"/>
    </source>
</evidence>
<protein>
    <recommendedName>
        <fullName evidence="4">Helix-turn-helix domain-containing protein</fullName>
    </recommendedName>
</protein>
<keyword evidence="3" id="KW-1185">Reference proteome</keyword>
<reference evidence="2 3" key="1">
    <citation type="submission" date="2023-11" db="EMBL/GenBank/DDBJ databases">
        <title>Actinomadura monticuli sp. nov., isolated from volcanic ash.</title>
        <authorList>
            <person name="Lee S.D."/>
            <person name="Yang H."/>
            <person name="Kim I.S."/>
        </authorList>
    </citation>
    <scope>NUCLEOTIDE SEQUENCE [LARGE SCALE GENOMIC DNA]</scope>
    <source>
        <strain evidence="2 3">DLS-62</strain>
    </source>
</reference>
<dbReference type="SUPFAM" id="SSF46785">
    <property type="entry name" value="Winged helix' DNA-binding domain"/>
    <property type="match status" value="1"/>
</dbReference>
<evidence type="ECO:0000313" key="2">
    <source>
        <dbReference type="EMBL" id="MFA1538594.1"/>
    </source>
</evidence>
<dbReference type="RefSeq" id="WP_371948039.1">
    <property type="nucleotide sequence ID" value="NZ_JAXCEI010000003.1"/>
</dbReference>
<feature type="region of interest" description="Disordered" evidence="1">
    <location>
        <begin position="135"/>
        <end position="191"/>
    </location>
</feature>
<gene>
    <name evidence="2" type="ORF">SM611_06585</name>
</gene>